<dbReference type="OrthoDB" id="10261550at2759"/>
<dbReference type="GO" id="GO:0005886">
    <property type="term" value="C:plasma membrane"/>
    <property type="evidence" value="ECO:0007669"/>
    <property type="project" value="TreeGrafter"/>
</dbReference>
<feature type="domain" description="Adenylate cyclase N-terminal" evidence="4">
    <location>
        <begin position="64"/>
        <end position="279"/>
    </location>
</feature>
<feature type="transmembrane region" description="Helical" evidence="3">
    <location>
        <begin position="87"/>
        <end position="109"/>
    </location>
</feature>
<proteinExistence type="predicted"/>
<keyword evidence="6" id="KW-1185">Reference proteome</keyword>
<dbReference type="PANTHER" id="PTHR45627:SF30">
    <property type="entry name" value="ADENYLATE CYCLASE TYPE 3"/>
    <property type="match status" value="1"/>
</dbReference>
<evidence type="ECO:0000256" key="3">
    <source>
        <dbReference type="SAM" id="Phobius"/>
    </source>
</evidence>
<dbReference type="GO" id="GO:0000166">
    <property type="term" value="F:nucleotide binding"/>
    <property type="evidence" value="ECO:0007669"/>
    <property type="project" value="UniProtKB-KW"/>
</dbReference>
<protein>
    <submittedName>
        <fullName evidence="5">Adenylate cyclase type 3</fullName>
    </submittedName>
</protein>
<evidence type="ECO:0000256" key="1">
    <source>
        <dbReference type="ARBA" id="ARBA00022741"/>
    </source>
</evidence>
<evidence type="ECO:0000256" key="2">
    <source>
        <dbReference type="ARBA" id="ARBA00023239"/>
    </source>
</evidence>
<reference evidence="5 6" key="1">
    <citation type="journal article" date="2019" name="Sci. Rep.">
        <title>Orb-weaving spider Araneus ventricosus genome elucidates the spidroin gene catalogue.</title>
        <authorList>
            <person name="Kono N."/>
            <person name="Nakamura H."/>
            <person name="Ohtoshi R."/>
            <person name="Moran D.A.P."/>
            <person name="Shinohara A."/>
            <person name="Yoshida Y."/>
            <person name="Fujiwara M."/>
            <person name="Mori M."/>
            <person name="Tomita M."/>
            <person name="Arakawa K."/>
        </authorList>
    </citation>
    <scope>NUCLEOTIDE SEQUENCE [LARGE SCALE GENOMIC DNA]</scope>
</reference>
<accession>A0A4Y2L9H4</accession>
<organism evidence="5 6">
    <name type="scientific">Araneus ventricosus</name>
    <name type="common">Orbweaver spider</name>
    <name type="synonym">Epeira ventricosa</name>
    <dbReference type="NCBI Taxonomy" id="182803"/>
    <lineage>
        <taxon>Eukaryota</taxon>
        <taxon>Metazoa</taxon>
        <taxon>Ecdysozoa</taxon>
        <taxon>Arthropoda</taxon>
        <taxon>Chelicerata</taxon>
        <taxon>Arachnida</taxon>
        <taxon>Araneae</taxon>
        <taxon>Araneomorphae</taxon>
        <taxon>Entelegynae</taxon>
        <taxon>Araneoidea</taxon>
        <taxon>Araneidae</taxon>
        <taxon>Araneus</taxon>
    </lineage>
</organism>
<feature type="transmembrane region" description="Helical" evidence="3">
    <location>
        <begin position="115"/>
        <end position="136"/>
    </location>
</feature>
<sequence length="391" mass="44375">MKNAATNHNSANDMKSTLNNEELDMREAGKGEEGVSFLSRGETELKIDRSGLQRYLPQCLQFAFAEKSAESLYREYYRIEKRRNTKILLLVLALVDIVLLATYAAAFPIREAGHLAGQVTFLLGALLLIGVVFIVVRCYAAVLPSRLWDCIPFVAWFVQLGHLVCDMWLFSVPRMPGDSVAWTLLYTYMIYLLLPLRLSVCLILSIVMAFVHLLLVGVLPKPIDFTENQLGANVLLFMCANLLGCLSYFFLERRQRKAFLETRQSLEAKLILEEESQEQFNSNFTCGDPKILPYELIHSRNRGTVGHNVRLPRAWQVLDVYASRLTPPEYGAPCETLLSVHLFHLAINLRSMFTFYSKKLENCCLCLSGGIHHATNCGNNSPEIRILMRSR</sequence>
<feature type="transmembrane region" description="Helical" evidence="3">
    <location>
        <begin position="148"/>
        <end position="170"/>
    </location>
</feature>
<dbReference type="GO" id="GO:0007189">
    <property type="term" value="P:adenylate cyclase-activating G protein-coupled receptor signaling pathway"/>
    <property type="evidence" value="ECO:0007669"/>
    <property type="project" value="TreeGrafter"/>
</dbReference>
<keyword evidence="1" id="KW-0547">Nucleotide-binding</keyword>
<keyword evidence="3" id="KW-0812">Transmembrane</keyword>
<feature type="transmembrane region" description="Helical" evidence="3">
    <location>
        <begin position="231"/>
        <end position="251"/>
    </location>
</feature>
<evidence type="ECO:0000313" key="5">
    <source>
        <dbReference type="EMBL" id="GBN10880.1"/>
    </source>
</evidence>
<dbReference type="Pfam" id="PF16214">
    <property type="entry name" value="AC_N"/>
    <property type="match status" value="1"/>
</dbReference>
<gene>
    <name evidence="5" type="primary">Adcy3_1</name>
    <name evidence="5" type="ORF">AVEN_11389_1</name>
</gene>
<dbReference type="Proteomes" id="UP000499080">
    <property type="component" value="Unassembled WGS sequence"/>
</dbReference>
<dbReference type="PANTHER" id="PTHR45627">
    <property type="entry name" value="ADENYLATE CYCLASE TYPE 1"/>
    <property type="match status" value="1"/>
</dbReference>
<dbReference type="EMBL" id="BGPR01005514">
    <property type="protein sequence ID" value="GBN10880.1"/>
    <property type="molecule type" value="Genomic_DNA"/>
</dbReference>
<evidence type="ECO:0000313" key="6">
    <source>
        <dbReference type="Proteomes" id="UP000499080"/>
    </source>
</evidence>
<comment type="caution">
    <text evidence="5">The sequence shown here is derived from an EMBL/GenBank/DDBJ whole genome shotgun (WGS) entry which is preliminary data.</text>
</comment>
<dbReference type="GO" id="GO:0004016">
    <property type="term" value="F:adenylate cyclase activity"/>
    <property type="evidence" value="ECO:0007669"/>
    <property type="project" value="TreeGrafter"/>
</dbReference>
<feature type="transmembrane region" description="Helical" evidence="3">
    <location>
        <begin position="201"/>
        <end position="219"/>
    </location>
</feature>
<dbReference type="InterPro" id="IPR032628">
    <property type="entry name" value="AC_N"/>
</dbReference>
<dbReference type="AlphaFoldDB" id="A0A4Y2L9H4"/>
<feature type="transmembrane region" description="Helical" evidence="3">
    <location>
        <begin position="176"/>
        <end position="194"/>
    </location>
</feature>
<keyword evidence="3" id="KW-0472">Membrane</keyword>
<evidence type="ECO:0000259" key="4">
    <source>
        <dbReference type="Pfam" id="PF16214"/>
    </source>
</evidence>
<name>A0A4Y2L9H4_ARAVE</name>
<keyword evidence="3" id="KW-1133">Transmembrane helix</keyword>
<keyword evidence="2" id="KW-0456">Lyase</keyword>